<dbReference type="EMBL" id="KN823125">
    <property type="protein sequence ID" value="KIO21868.1"/>
    <property type="molecule type" value="Genomic_DNA"/>
</dbReference>
<sequence length="53" mass="6100">KTKKYGNYKGHGKVDLDAIHGYPGKYTIRLVSVDNTDYVYAESQPFWVKEGDF</sequence>
<dbReference type="Proteomes" id="UP000054248">
    <property type="component" value="Unassembled WGS sequence"/>
</dbReference>
<evidence type="ECO:0000313" key="2">
    <source>
        <dbReference type="Proteomes" id="UP000054248"/>
    </source>
</evidence>
<dbReference type="HOGENOM" id="CLU_3074561_0_0_1"/>
<protein>
    <submittedName>
        <fullName evidence="1">Uncharacterized protein</fullName>
    </submittedName>
</protein>
<accession>A0A0C3KKF0</accession>
<proteinExistence type="predicted"/>
<name>A0A0C3KKF0_9AGAM</name>
<reference evidence="2" key="2">
    <citation type="submission" date="2015-01" db="EMBL/GenBank/DDBJ databases">
        <title>Evolutionary Origins and Diversification of the Mycorrhizal Mutualists.</title>
        <authorList>
            <consortium name="DOE Joint Genome Institute"/>
            <consortium name="Mycorrhizal Genomics Consortium"/>
            <person name="Kohler A."/>
            <person name="Kuo A."/>
            <person name="Nagy L.G."/>
            <person name="Floudas D."/>
            <person name="Copeland A."/>
            <person name="Barry K.W."/>
            <person name="Cichocki N."/>
            <person name="Veneault-Fourrey C."/>
            <person name="LaButti K."/>
            <person name="Lindquist E.A."/>
            <person name="Lipzen A."/>
            <person name="Lundell T."/>
            <person name="Morin E."/>
            <person name="Murat C."/>
            <person name="Riley R."/>
            <person name="Ohm R."/>
            <person name="Sun H."/>
            <person name="Tunlid A."/>
            <person name="Henrissat B."/>
            <person name="Grigoriev I.V."/>
            <person name="Hibbett D.S."/>
            <person name="Martin F."/>
        </authorList>
    </citation>
    <scope>NUCLEOTIDE SEQUENCE [LARGE SCALE GENOMIC DNA]</scope>
    <source>
        <strain evidence="2">MUT 4182</strain>
    </source>
</reference>
<gene>
    <name evidence="1" type="ORF">M407DRAFT_28579</name>
</gene>
<keyword evidence="2" id="KW-1185">Reference proteome</keyword>
<feature type="non-terminal residue" evidence="1">
    <location>
        <position position="1"/>
    </location>
</feature>
<dbReference type="OrthoDB" id="3285188at2759"/>
<organism evidence="1 2">
    <name type="scientific">Tulasnella calospora MUT 4182</name>
    <dbReference type="NCBI Taxonomy" id="1051891"/>
    <lineage>
        <taxon>Eukaryota</taxon>
        <taxon>Fungi</taxon>
        <taxon>Dikarya</taxon>
        <taxon>Basidiomycota</taxon>
        <taxon>Agaricomycotina</taxon>
        <taxon>Agaricomycetes</taxon>
        <taxon>Cantharellales</taxon>
        <taxon>Tulasnellaceae</taxon>
        <taxon>Tulasnella</taxon>
    </lineage>
</organism>
<evidence type="ECO:0000313" key="1">
    <source>
        <dbReference type="EMBL" id="KIO21868.1"/>
    </source>
</evidence>
<reference evidence="1 2" key="1">
    <citation type="submission" date="2014-04" db="EMBL/GenBank/DDBJ databases">
        <authorList>
            <consortium name="DOE Joint Genome Institute"/>
            <person name="Kuo A."/>
            <person name="Girlanda M."/>
            <person name="Perotto S."/>
            <person name="Kohler A."/>
            <person name="Nagy L.G."/>
            <person name="Floudas D."/>
            <person name="Copeland A."/>
            <person name="Barry K.W."/>
            <person name="Cichocki N."/>
            <person name="Veneault-Fourrey C."/>
            <person name="LaButti K."/>
            <person name="Lindquist E.A."/>
            <person name="Lipzen A."/>
            <person name="Lundell T."/>
            <person name="Morin E."/>
            <person name="Murat C."/>
            <person name="Sun H."/>
            <person name="Tunlid A."/>
            <person name="Henrissat B."/>
            <person name="Grigoriev I.V."/>
            <person name="Hibbett D.S."/>
            <person name="Martin F."/>
            <person name="Nordberg H.P."/>
            <person name="Cantor M.N."/>
            <person name="Hua S.X."/>
        </authorList>
    </citation>
    <scope>NUCLEOTIDE SEQUENCE [LARGE SCALE GENOMIC DNA]</scope>
    <source>
        <strain evidence="1 2">MUT 4182</strain>
    </source>
</reference>
<dbReference type="AlphaFoldDB" id="A0A0C3KKF0"/>